<dbReference type="EMBL" id="MBFR01000012">
    <property type="protein sequence ID" value="PVU97448.1"/>
    <property type="molecule type" value="Genomic_DNA"/>
</dbReference>
<evidence type="ECO:0000313" key="2">
    <source>
        <dbReference type="Proteomes" id="UP000245383"/>
    </source>
</evidence>
<evidence type="ECO:0000313" key="1">
    <source>
        <dbReference type="EMBL" id="PVU97448.1"/>
    </source>
</evidence>
<comment type="caution">
    <text evidence="1">The sequence shown here is derived from an EMBL/GenBank/DDBJ whole genome shotgun (WGS) entry which is preliminary data.</text>
</comment>
<sequence>MSNIPGVNQSAATKLPFPSAKRTRLEYNTVAKTGLIEHFHKKLGHWKSGCPELKNFKQSNYNMDTVQVQKCIKKSSLNLMQCQVENSTGSRYNKPIMDRMLGYILYRNMESVQTTA</sequence>
<proteinExistence type="predicted"/>
<gene>
    <name evidence="1" type="ORF">BB561_000550</name>
</gene>
<protein>
    <submittedName>
        <fullName evidence="1">Uncharacterized protein</fullName>
    </submittedName>
</protein>
<dbReference type="AlphaFoldDB" id="A0A2T9YYM9"/>
<keyword evidence="2" id="KW-1185">Reference proteome</keyword>
<reference evidence="1 2" key="1">
    <citation type="journal article" date="2018" name="MBio">
        <title>Comparative Genomics Reveals the Core Gene Toolbox for the Fungus-Insect Symbiosis.</title>
        <authorList>
            <person name="Wang Y."/>
            <person name="Stata M."/>
            <person name="Wang W."/>
            <person name="Stajich J.E."/>
            <person name="White M.M."/>
            <person name="Moncalvo J.M."/>
        </authorList>
    </citation>
    <scope>NUCLEOTIDE SEQUENCE [LARGE SCALE GENOMIC DNA]</scope>
    <source>
        <strain evidence="1 2">SWE-8-4</strain>
    </source>
</reference>
<organism evidence="1 2">
    <name type="scientific">Smittium simulii</name>
    <dbReference type="NCBI Taxonomy" id="133385"/>
    <lineage>
        <taxon>Eukaryota</taxon>
        <taxon>Fungi</taxon>
        <taxon>Fungi incertae sedis</taxon>
        <taxon>Zoopagomycota</taxon>
        <taxon>Kickxellomycotina</taxon>
        <taxon>Harpellomycetes</taxon>
        <taxon>Harpellales</taxon>
        <taxon>Legeriomycetaceae</taxon>
        <taxon>Smittium</taxon>
    </lineage>
</organism>
<name>A0A2T9YYM9_9FUNG</name>
<dbReference type="Proteomes" id="UP000245383">
    <property type="component" value="Unassembled WGS sequence"/>
</dbReference>
<accession>A0A2T9YYM9</accession>